<dbReference type="Proteomes" id="UP000306196">
    <property type="component" value="Unassembled WGS sequence"/>
</dbReference>
<evidence type="ECO:0000256" key="1">
    <source>
        <dbReference type="SAM" id="Phobius"/>
    </source>
</evidence>
<sequence>MSDLEVYVLIAVLALPAIGVVWIWSKIRALFDKRKNDDYTRRFQERLRSPDFASIEDHFNTSLPATLKDFYGGVLVMEGCDLTINDEDWSIAFFEPLDADSMRESWPGCERFVSIANDGCGNEYVFDPLDKPHPILFHDHETGELDVVTHSLDEFMGLVQRAIIKSKSEQDACGNRR</sequence>
<dbReference type="Pfam" id="PF09346">
    <property type="entry name" value="SMI1_KNR4"/>
    <property type="match status" value="1"/>
</dbReference>
<keyword evidence="1" id="KW-0812">Transmembrane</keyword>
<protein>
    <submittedName>
        <fullName evidence="3">SMI1/KNR4 family protein</fullName>
    </submittedName>
</protein>
<keyword evidence="1" id="KW-1133">Transmembrane helix</keyword>
<evidence type="ECO:0000313" key="4">
    <source>
        <dbReference type="Proteomes" id="UP000306196"/>
    </source>
</evidence>
<keyword evidence="1" id="KW-0472">Membrane</keyword>
<name>A0A5R8KEW8_9BACT</name>
<accession>A0A5R8KEW8</accession>
<dbReference type="SUPFAM" id="SSF160631">
    <property type="entry name" value="SMI1/KNR4-like"/>
    <property type="match status" value="1"/>
</dbReference>
<keyword evidence="4" id="KW-1185">Reference proteome</keyword>
<gene>
    <name evidence="3" type="ORF">FEM03_12480</name>
</gene>
<dbReference type="InterPro" id="IPR018958">
    <property type="entry name" value="Knr4/Smi1-like_dom"/>
</dbReference>
<comment type="caution">
    <text evidence="3">The sequence shown here is derived from an EMBL/GenBank/DDBJ whole genome shotgun (WGS) entry which is preliminary data.</text>
</comment>
<feature type="domain" description="Knr4/Smi1-like" evidence="2">
    <location>
        <begin position="51"/>
        <end position="156"/>
    </location>
</feature>
<dbReference type="Gene3D" id="3.40.1580.10">
    <property type="entry name" value="SMI1/KNR4-like"/>
    <property type="match status" value="1"/>
</dbReference>
<dbReference type="RefSeq" id="WP_138086592.1">
    <property type="nucleotide sequence ID" value="NZ_VAUV01000008.1"/>
</dbReference>
<organism evidence="3 4">
    <name type="scientific">Phragmitibacter flavus</name>
    <dbReference type="NCBI Taxonomy" id="2576071"/>
    <lineage>
        <taxon>Bacteria</taxon>
        <taxon>Pseudomonadati</taxon>
        <taxon>Verrucomicrobiota</taxon>
        <taxon>Verrucomicrobiia</taxon>
        <taxon>Verrucomicrobiales</taxon>
        <taxon>Verrucomicrobiaceae</taxon>
        <taxon>Phragmitibacter</taxon>
    </lineage>
</organism>
<dbReference type="EMBL" id="VAUV01000008">
    <property type="protein sequence ID" value="TLD70535.1"/>
    <property type="molecule type" value="Genomic_DNA"/>
</dbReference>
<evidence type="ECO:0000313" key="3">
    <source>
        <dbReference type="EMBL" id="TLD70535.1"/>
    </source>
</evidence>
<proteinExistence type="predicted"/>
<dbReference type="AlphaFoldDB" id="A0A5R8KEW8"/>
<reference evidence="3 4" key="1">
    <citation type="submission" date="2019-05" db="EMBL/GenBank/DDBJ databases">
        <title>Verrucobacter flavum gen. nov., sp. nov. a new member of the family Verrucomicrobiaceae.</title>
        <authorList>
            <person name="Szuroczki S."/>
            <person name="Abbaszade G."/>
            <person name="Szabo A."/>
            <person name="Felfoldi T."/>
            <person name="Schumann P."/>
            <person name="Boka K."/>
            <person name="Keki Z."/>
            <person name="Toumi M."/>
            <person name="Toth E."/>
        </authorList>
    </citation>
    <scope>NUCLEOTIDE SEQUENCE [LARGE SCALE GENOMIC DNA]</scope>
    <source>
        <strain evidence="3 4">MG-N-17</strain>
    </source>
</reference>
<dbReference type="OrthoDB" id="2633244at2"/>
<evidence type="ECO:0000259" key="2">
    <source>
        <dbReference type="Pfam" id="PF09346"/>
    </source>
</evidence>
<dbReference type="InterPro" id="IPR037883">
    <property type="entry name" value="Knr4/Smi1-like_sf"/>
</dbReference>
<feature type="transmembrane region" description="Helical" evidence="1">
    <location>
        <begin position="6"/>
        <end position="25"/>
    </location>
</feature>